<comment type="caution">
    <text evidence="1">The sequence shown here is derived from an EMBL/GenBank/DDBJ whole genome shotgun (WGS) entry which is preliminary data.</text>
</comment>
<name>A0ABQ8AZU8_BRANA</name>
<accession>A0ABQ8AZU8</accession>
<keyword evidence="2" id="KW-1185">Reference proteome</keyword>
<evidence type="ECO:0000313" key="1">
    <source>
        <dbReference type="EMBL" id="KAH0898052.1"/>
    </source>
</evidence>
<proteinExistence type="predicted"/>
<organism evidence="1 2">
    <name type="scientific">Brassica napus</name>
    <name type="common">Rape</name>
    <dbReference type="NCBI Taxonomy" id="3708"/>
    <lineage>
        <taxon>Eukaryota</taxon>
        <taxon>Viridiplantae</taxon>
        <taxon>Streptophyta</taxon>
        <taxon>Embryophyta</taxon>
        <taxon>Tracheophyta</taxon>
        <taxon>Spermatophyta</taxon>
        <taxon>Magnoliopsida</taxon>
        <taxon>eudicotyledons</taxon>
        <taxon>Gunneridae</taxon>
        <taxon>Pentapetalae</taxon>
        <taxon>rosids</taxon>
        <taxon>malvids</taxon>
        <taxon>Brassicales</taxon>
        <taxon>Brassicaceae</taxon>
        <taxon>Brassiceae</taxon>
        <taxon>Brassica</taxon>
    </lineage>
</organism>
<gene>
    <name evidence="1" type="ORF">HID58_047620</name>
</gene>
<dbReference type="Proteomes" id="UP000824890">
    <property type="component" value="Unassembled WGS sequence"/>
</dbReference>
<dbReference type="EMBL" id="JAGKQM010000012">
    <property type="protein sequence ID" value="KAH0898052.1"/>
    <property type="molecule type" value="Genomic_DNA"/>
</dbReference>
<reference evidence="1 2" key="1">
    <citation type="submission" date="2021-05" db="EMBL/GenBank/DDBJ databases">
        <title>Genome Assembly of Synthetic Allotetraploid Brassica napus Reveals Homoeologous Exchanges between Subgenomes.</title>
        <authorList>
            <person name="Davis J.T."/>
        </authorList>
    </citation>
    <scope>NUCLEOTIDE SEQUENCE [LARGE SCALE GENOMIC DNA]</scope>
    <source>
        <strain evidence="2">cv. Da-Ae</strain>
        <tissue evidence="1">Seedling</tissue>
    </source>
</reference>
<feature type="non-terminal residue" evidence="1">
    <location>
        <position position="1"/>
    </location>
</feature>
<sequence length="257" mass="28937">REKGKGQRNGWMQLWGRKAKMSRDKYFSTKKSRLYILTQESLLEWRLPEEKAGEVMYDQILFNQEKGRGFRLHGGGGGSSSRDDYDNFHPKELTTQDRDAGLCQWPQGTIAAVKVRWTTNSLKLEGNRFFRGSKKAKLLRDGEESDAFPTKLLCSSGDAIGCGNDVVASGREVPDVADTTEDLLEQTKRIWRVCSEINGVSNLNAAHIRIHGTRNPPGDTYGNFSETQTESQVVGYEKDLSGRQMLIVKVRTRSSLT</sequence>
<protein>
    <submittedName>
        <fullName evidence="1">Uncharacterized protein</fullName>
    </submittedName>
</protein>
<evidence type="ECO:0000313" key="2">
    <source>
        <dbReference type="Proteomes" id="UP000824890"/>
    </source>
</evidence>